<dbReference type="PANTHER" id="PTHR47968:SF9">
    <property type="entry name" value="KINESIN-LIKE PROTEIN KIN-7K, CHLOROPLASTIC ISOFORM X1"/>
    <property type="match status" value="1"/>
</dbReference>
<organism evidence="4 5">
    <name type="scientific">Lactuca sativa</name>
    <name type="common">Garden lettuce</name>
    <dbReference type="NCBI Taxonomy" id="4236"/>
    <lineage>
        <taxon>Eukaryota</taxon>
        <taxon>Viridiplantae</taxon>
        <taxon>Streptophyta</taxon>
        <taxon>Embryophyta</taxon>
        <taxon>Tracheophyta</taxon>
        <taxon>Spermatophyta</taxon>
        <taxon>Magnoliopsida</taxon>
        <taxon>eudicotyledons</taxon>
        <taxon>Gunneridae</taxon>
        <taxon>Pentapetalae</taxon>
        <taxon>asterids</taxon>
        <taxon>campanulids</taxon>
        <taxon>Asterales</taxon>
        <taxon>Asteraceae</taxon>
        <taxon>Cichorioideae</taxon>
        <taxon>Cichorieae</taxon>
        <taxon>Lactucinae</taxon>
        <taxon>Lactuca</taxon>
    </lineage>
</organism>
<dbReference type="Gene3D" id="3.40.850.10">
    <property type="entry name" value="Kinesin motor domain"/>
    <property type="match status" value="1"/>
</dbReference>
<comment type="caution">
    <text evidence="4">The sequence shown here is derived from an EMBL/GenBank/DDBJ whole genome shotgun (WGS) entry which is preliminary data.</text>
</comment>
<keyword evidence="5" id="KW-1185">Reference proteome</keyword>
<evidence type="ECO:0000256" key="2">
    <source>
        <dbReference type="PROSITE-ProRule" id="PRU00283"/>
    </source>
</evidence>
<dbReference type="SMART" id="SM00129">
    <property type="entry name" value="KISc"/>
    <property type="match status" value="1"/>
</dbReference>
<comment type="similarity">
    <text evidence="2">Belongs to the TRAFAC class myosin-kinesin ATPase superfamily. Kinesin family.</text>
</comment>
<dbReference type="InterPro" id="IPR001752">
    <property type="entry name" value="Kinesin_motor_dom"/>
</dbReference>
<dbReference type="GO" id="GO:0007018">
    <property type="term" value="P:microtubule-based movement"/>
    <property type="evidence" value="ECO:0007669"/>
    <property type="project" value="InterPro"/>
</dbReference>
<evidence type="ECO:0000256" key="1">
    <source>
        <dbReference type="ARBA" id="ARBA00023175"/>
    </source>
</evidence>
<dbReference type="GO" id="GO:0005524">
    <property type="term" value="F:ATP binding"/>
    <property type="evidence" value="ECO:0007669"/>
    <property type="project" value="InterPro"/>
</dbReference>
<dbReference type="GO" id="GO:0008017">
    <property type="term" value="F:microtubule binding"/>
    <property type="evidence" value="ECO:0007669"/>
    <property type="project" value="InterPro"/>
</dbReference>
<feature type="domain" description="Kinesin motor" evidence="3">
    <location>
        <begin position="141"/>
        <end position="233"/>
    </location>
</feature>
<comment type="caution">
    <text evidence="2">Lacks conserved residue(s) required for the propagation of feature annotation.</text>
</comment>
<dbReference type="InterPro" id="IPR027417">
    <property type="entry name" value="P-loop_NTPase"/>
</dbReference>
<name>A0A9R1WHI5_LACSA</name>
<evidence type="ECO:0000313" key="4">
    <source>
        <dbReference type="EMBL" id="KAJ0222780.1"/>
    </source>
</evidence>
<dbReference type="Pfam" id="PF00225">
    <property type="entry name" value="Kinesin"/>
    <property type="match status" value="1"/>
</dbReference>
<proteinExistence type="inferred from homology"/>
<protein>
    <recommendedName>
        <fullName evidence="3">Kinesin motor domain-containing protein</fullName>
    </recommendedName>
</protein>
<dbReference type="AlphaFoldDB" id="A0A9R1WHI5"/>
<dbReference type="InterPro" id="IPR027640">
    <property type="entry name" value="Kinesin-like_fam"/>
</dbReference>
<sequence>MIAGLGHRFEIQRYRACEILGIIRSESSHYTVPGKANAKTMKVRDRVDIWDERKVFGSRGQNLKDEMLGKIPPTPLTTIEIVKRDANSLRLKLAVGDIPEKIMTAMHGVHDESGMEDTTLNNCEADVGRFGNLERDIETQDLAGSESSKVETTGIRRKEGAYINKSLLTLGTVISKLSDGRAAHIPYRDSKWTRLLQSSLSGHGRLICTVTPSSSNSEETHNTSKFAHQAKHIEIQAAQNKRCIIFIKTVCPKG</sequence>
<dbReference type="PROSITE" id="PS50067">
    <property type="entry name" value="KINESIN_MOTOR_2"/>
    <property type="match status" value="1"/>
</dbReference>
<dbReference type="EMBL" id="NBSK02000002">
    <property type="protein sequence ID" value="KAJ0222780.1"/>
    <property type="molecule type" value="Genomic_DNA"/>
</dbReference>
<dbReference type="PANTHER" id="PTHR47968">
    <property type="entry name" value="CENTROMERE PROTEIN E"/>
    <property type="match status" value="1"/>
</dbReference>
<dbReference type="GO" id="GO:0003777">
    <property type="term" value="F:microtubule motor activity"/>
    <property type="evidence" value="ECO:0007669"/>
    <property type="project" value="InterPro"/>
</dbReference>
<gene>
    <name evidence="4" type="ORF">LSAT_V11C200062190</name>
</gene>
<accession>A0A9R1WHI5</accession>
<keyword evidence="1" id="KW-0505">Motor protein</keyword>
<dbReference type="PRINTS" id="PR00380">
    <property type="entry name" value="KINESINHEAVY"/>
</dbReference>
<dbReference type="SUPFAM" id="SSF52540">
    <property type="entry name" value="P-loop containing nucleoside triphosphate hydrolases"/>
    <property type="match status" value="1"/>
</dbReference>
<dbReference type="InterPro" id="IPR036961">
    <property type="entry name" value="Kinesin_motor_dom_sf"/>
</dbReference>
<evidence type="ECO:0000313" key="5">
    <source>
        <dbReference type="Proteomes" id="UP000235145"/>
    </source>
</evidence>
<reference evidence="4 5" key="1">
    <citation type="journal article" date="2017" name="Nat. Commun.">
        <title>Genome assembly with in vitro proximity ligation data and whole-genome triplication in lettuce.</title>
        <authorList>
            <person name="Reyes-Chin-Wo S."/>
            <person name="Wang Z."/>
            <person name="Yang X."/>
            <person name="Kozik A."/>
            <person name="Arikit S."/>
            <person name="Song C."/>
            <person name="Xia L."/>
            <person name="Froenicke L."/>
            <person name="Lavelle D.O."/>
            <person name="Truco M.J."/>
            <person name="Xia R."/>
            <person name="Zhu S."/>
            <person name="Xu C."/>
            <person name="Xu H."/>
            <person name="Xu X."/>
            <person name="Cox K."/>
            <person name="Korf I."/>
            <person name="Meyers B.C."/>
            <person name="Michelmore R.W."/>
        </authorList>
    </citation>
    <scope>NUCLEOTIDE SEQUENCE [LARGE SCALE GENOMIC DNA]</scope>
    <source>
        <strain evidence="5">cv. Salinas</strain>
        <tissue evidence="4">Seedlings</tissue>
    </source>
</reference>
<dbReference type="Proteomes" id="UP000235145">
    <property type="component" value="Unassembled WGS sequence"/>
</dbReference>
<evidence type="ECO:0000259" key="3">
    <source>
        <dbReference type="PROSITE" id="PS50067"/>
    </source>
</evidence>